<dbReference type="GO" id="GO:0050660">
    <property type="term" value="F:flavin adenine dinucleotide binding"/>
    <property type="evidence" value="ECO:0007669"/>
    <property type="project" value="InterPro"/>
</dbReference>
<evidence type="ECO:0000256" key="3">
    <source>
        <dbReference type="ARBA" id="ARBA00022630"/>
    </source>
</evidence>
<dbReference type="PANTHER" id="PTHR43884">
    <property type="entry name" value="ACYL-COA DEHYDROGENASE"/>
    <property type="match status" value="1"/>
</dbReference>
<dbReference type="AlphaFoldDB" id="A0A3M8P9A4"/>
<sequence length="356" mass="39560">MSEMQEFIVDTTNKILKKHVAKELIDASEQGEWSGNLWDVLVESGLVSVGIDEDFGGTGGDSTDAFAILRLAGKYAAPVPIFETIIAGWLLAEQKVETTYEPTSFILDLDNDLTGDEFTLKQVPWGRHVTQVVYIGKINNQYKLAVLPTEKAQVENNQNIAGEPLDNLRFKGLNLEELTQFEVERDSISEKVLNYAVLGKLAMMAGAMEQVLDLSVFYANERQQFGRSIGRFQAVQHHLAALASETAVVLAALNYAIVAFEEGSMKEELSLAKMKISEAAGTVAGISHQLHGAIGMTHEHQLHQVTRRLWAWREDFGNEAHWAKKLAKAYIEDNELSLWDFITNEKRGNVHAGSTI</sequence>
<evidence type="ECO:0000313" key="9">
    <source>
        <dbReference type="Proteomes" id="UP000275473"/>
    </source>
</evidence>
<keyword evidence="9" id="KW-1185">Reference proteome</keyword>
<comment type="cofactor">
    <cofactor evidence="1">
        <name>FAD</name>
        <dbReference type="ChEBI" id="CHEBI:57692"/>
    </cofactor>
</comment>
<keyword evidence="3" id="KW-0285">Flavoprotein</keyword>
<evidence type="ECO:0000259" key="6">
    <source>
        <dbReference type="Pfam" id="PF00441"/>
    </source>
</evidence>
<keyword evidence="5" id="KW-0560">Oxidoreductase</keyword>
<dbReference type="GO" id="GO:0003995">
    <property type="term" value="F:acyl-CoA dehydrogenase activity"/>
    <property type="evidence" value="ECO:0007669"/>
    <property type="project" value="TreeGrafter"/>
</dbReference>
<evidence type="ECO:0000256" key="4">
    <source>
        <dbReference type="ARBA" id="ARBA00022827"/>
    </source>
</evidence>
<proteinExistence type="inferred from homology"/>
<organism evidence="8 9">
    <name type="scientific">Planococcus salinus</name>
    <dbReference type="NCBI Taxonomy" id="1848460"/>
    <lineage>
        <taxon>Bacteria</taxon>
        <taxon>Bacillati</taxon>
        <taxon>Bacillota</taxon>
        <taxon>Bacilli</taxon>
        <taxon>Bacillales</taxon>
        <taxon>Caryophanaceae</taxon>
        <taxon>Planococcus</taxon>
    </lineage>
</organism>
<dbReference type="InterPro" id="IPR013786">
    <property type="entry name" value="AcylCoA_DH/ox_N"/>
</dbReference>
<dbReference type="InterPro" id="IPR009100">
    <property type="entry name" value="AcylCoA_DH/oxidase_NM_dom_sf"/>
</dbReference>
<evidence type="ECO:0000256" key="5">
    <source>
        <dbReference type="ARBA" id="ARBA00023002"/>
    </source>
</evidence>
<dbReference type="SUPFAM" id="SSF56645">
    <property type="entry name" value="Acyl-CoA dehydrogenase NM domain-like"/>
    <property type="match status" value="1"/>
</dbReference>
<evidence type="ECO:0000256" key="1">
    <source>
        <dbReference type="ARBA" id="ARBA00001974"/>
    </source>
</evidence>
<evidence type="ECO:0000259" key="7">
    <source>
        <dbReference type="Pfam" id="PF02771"/>
    </source>
</evidence>
<dbReference type="RefSeq" id="WP_123164701.1">
    <property type="nucleotide sequence ID" value="NZ_RIAX01000003.1"/>
</dbReference>
<protein>
    <submittedName>
        <fullName evidence="8">Acyl-CoA dehydrogenase</fullName>
    </submittedName>
</protein>
<keyword evidence="4" id="KW-0274">FAD</keyword>
<dbReference type="Proteomes" id="UP000275473">
    <property type="component" value="Unassembled WGS sequence"/>
</dbReference>
<dbReference type="Pfam" id="PF02771">
    <property type="entry name" value="Acyl-CoA_dh_N"/>
    <property type="match status" value="1"/>
</dbReference>
<evidence type="ECO:0000256" key="2">
    <source>
        <dbReference type="ARBA" id="ARBA00009347"/>
    </source>
</evidence>
<dbReference type="OrthoDB" id="2450120at2"/>
<dbReference type="PANTHER" id="PTHR43884:SF20">
    <property type="entry name" value="ACYL-COA DEHYDROGENASE FADE28"/>
    <property type="match status" value="1"/>
</dbReference>
<dbReference type="EMBL" id="RIAX01000003">
    <property type="protein sequence ID" value="RNF40192.1"/>
    <property type="molecule type" value="Genomic_DNA"/>
</dbReference>
<accession>A0A3M8P9A4</accession>
<dbReference type="SUPFAM" id="SSF47203">
    <property type="entry name" value="Acyl-CoA dehydrogenase C-terminal domain-like"/>
    <property type="match status" value="1"/>
</dbReference>
<reference evidence="8 9" key="1">
    <citation type="journal article" date="2018" name="Int. J. Syst. Evol. Microbiol.">
        <title>Planococcus salinus sp. nov., a moderately halophilic bacterium isolated from a saline-alkali soil.</title>
        <authorList>
            <person name="Gan L."/>
        </authorList>
    </citation>
    <scope>NUCLEOTIDE SEQUENCE [LARGE SCALE GENOMIC DNA]</scope>
    <source>
        <strain evidence="8 9">LCB217</strain>
    </source>
</reference>
<gene>
    <name evidence="8" type="ORF">EEX84_06015</name>
</gene>
<dbReference type="Gene3D" id="1.20.140.10">
    <property type="entry name" value="Butyryl-CoA Dehydrogenase, subunit A, domain 3"/>
    <property type="match status" value="1"/>
</dbReference>
<dbReference type="Gene3D" id="1.10.540.10">
    <property type="entry name" value="Acyl-CoA dehydrogenase/oxidase, N-terminal domain"/>
    <property type="match status" value="1"/>
</dbReference>
<comment type="similarity">
    <text evidence="2">Belongs to the acyl-CoA dehydrogenase family.</text>
</comment>
<name>A0A3M8P9A4_9BACL</name>
<feature type="domain" description="Acyl-CoA dehydrogenase/oxidase C-terminal" evidence="6">
    <location>
        <begin position="192"/>
        <end position="309"/>
    </location>
</feature>
<feature type="domain" description="Acyl-CoA dehydrogenase/oxidase N-terminal" evidence="7">
    <location>
        <begin position="2"/>
        <end position="80"/>
    </location>
</feature>
<evidence type="ECO:0000313" key="8">
    <source>
        <dbReference type="EMBL" id="RNF40192.1"/>
    </source>
</evidence>
<dbReference type="Pfam" id="PF00441">
    <property type="entry name" value="Acyl-CoA_dh_1"/>
    <property type="match status" value="1"/>
</dbReference>
<dbReference type="InterPro" id="IPR037069">
    <property type="entry name" value="AcylCoA_DH/ox_N_sf"/>
</dbReference>
<dbReference type="InterPro" id="IPR036250">
    <property type="entry name" value="AcylCo_DH-like_C"/>
</dbReference>
<dbReference type="InterPro" id="IPR009075">
    <property type="entry name" value="AcylCo_DH/oxidase_C"/>
</dbReference>
<comment type="caution">
    <text evidence="8">The sequence shown here is derived from an EMBL/GenBank/DDBJ whole genome shotgun (WGS) entry which is preliminary data.</text>
</comment>